<comment type="caution">
    <text evidence="1">The sequence shown here is derived from an EMBL/GenBank/DDBJ whole genome shotgun (WGS) entry which is preliminary data.</text>
</comment>
<dbReference type="RefSeq" id="WP_302915454.1">
    <property type="nucleotide sequence ID" value="NZ_JAUMSQ010000172.1"/>
</dbReference>
<dbReference type="InterPro" id="IPR007263">
    <property type="entry name" value="DCC1-like"/>
</dbReference>
<gene>
    <name evidence="1" type="ORF">Q2100_19930</name>
</gene>
<accession>A0ABT8UJP6</accession>
<evidence type="ECO:0000313" key="2">
    <source>
        <dbReference type="Proteomes" id="UP001168823"/>
    </source>
</evidence>
<organism evidence="1 2">
    <name type="scientific">Mycolicibacterium arseniciresistens</name>
    <dbReference type="NCBI Taxonomy" id="3062257"/>
    <lineage>
        <taxon>Bacteria</taxon>
        <taxon>Bacillati</taxon>
        <taxon>Actinomycetota</taxon>
        <taxon>Actinomycetes</taxon>
        <taxon>Mycobacteriales</taxon>
        <taxon>Mycobacteriaceae</taxon>
        <taxon>Mycolicibacterium</taxon>
    </lineage>
</organism>
<dbReference type="InterPro" id="IPR052927">
    <property type="entry name" value="DCC_oxidoreductase"/>
</dbReference>
<name>A0ABT8UJP6_9MYCO</name>
<dbReference type="Pfam" id="PF04134">
    <property type="entry name" value="DCC1-like"/>
    <property type="match status" value="1"/>
</dbReference>
<evidence type="ECO:0000313" key="1">
    <source>
        <dbReference type="EMBL" id="MDO3638017.1"/>
    </source>
</evidence>
<sequence length="152" mass="16865">MADELRAAAADSTETARPAPVLLYDGVCGICNRGIQTILRHDRDGSMRFAPLQGDFAEGVIARHPELRDVDSMVFVENPGTADERVTVRTAGMLRVADYLGGPWKLFLAGRAVPAGARDRFYDWFASIRYRVFGRHDTCPIPAPEVRARFID</sequence>
<dbReference type="Proteomes" id="UP001168823">
    <property type="component" value="Unassembled WGS sequence"/>
</dbReference>
<dbReference type="PANTHER" id="PTHR33639">
    <property type="entry name" value="THIOL-DISULFIDE OXIDOREDUCTASE DCC"/>
    <property type="match status" value="1"/>
</dbReference>
<reference evidence="1" key="1">
    <citation type="submission" date="2023-07" db="EMBL/GenBank/DDBJ databases">
        <title>Mycolicibacterium sp. nov., a novel bacterial species.</title>
        <authorList>
            <person name="Cao Y."/>
        </authorList>
    </citation>
    <scope>NUCLEOTIDE SEQUENCE</scope>
    <source>
        <strain evidence="1">KC 300</strain>
    </source>
</reference>
<proteinExistence type="predicted"/>
<dbReference type="EMBL" id="JAUMSQ010000172">
    <property type="protein sequence ID" value="MDO3638017.1"/>
    <property type="molecule type" value="Genomic_DNA"/>
</dbReference>
<keyword evidence="2" id="KW-1185">Reference proteome</keyword>
<protein>
    <submittedName>
        <fullName evidence="1">DCC1-like thiol-disulfide oxidoreductase family protein</fullName>
    </submittedName>
</protein>
<dbReference type="PANTHER" id="PTHR33639:SF2">
    <property type="entry name" value="DUF393 DOMAIN-CONTAINING PROTEIN"/>
    <property type="match status" value="1"/>
</dbReference>